<evidence type="ECO:0000256" key="1">
    <source>
        <dbReference type="SAM" id="SignalP"/>
    </source>
</evidence>
<keyword evidence="1" id="KW-0732">Signal</keyword>
<sequence length="106" mass="10991">MGAPAPRAILLLCAAASLGQAYLQIAKELLPLAQTPLHPLVLGEPVSPLAPLGCGLAQNTSDDFLVYHSPGFAGGRGISIVTTPARIQRFAKVRAPSYANDFSSPP</sequence>
<feature type="chain" id="PRO_5002341169" evidence="1">
    <location>
        <begin position="22"/>
        <end position="106"/>
    </location>
</feature>
<proteinExistence type="predicted"/>
<name>A0A0D9NNI2_METAN</name>
<gene>
    <name evidence="2" type="ORF">H634G_10536</name>
</gene>
<accession>A0A0D9NNI2</accession>
<feature type="non-terminal residue" evidence="2">
    <location>
        <position position="106"/>
    </location>
</feature>
<dbReference type="AlphaFoldDB" id="A0A0D9NNI2"/>
<reference evidence="3" key="1">
    <citation type="journal article" date="2014" name="BMC Genomics">
        <title>The genome sequence of the biocontrol fungus Metarhizium anisopliae and comparative genomics of Metarhizium species.</title>
        <authorList>
            <person name="Pattemore J.A."/>
            <person name="Hane J.K."/>
            <person name="Williams A.H."/>
            <person name="Wilson B.A."/>
            <person name="Stodart B.J."/>
            <person name="Ash G.J."/>
        </authorList>
    </citation>
    <scope>NUCLEOTIDE SEQUENCE [LARGE SCALE GENOMIC DNA]</scope>
    <source>
        <strain evidence="3">BRIP 53293</strain>
    </source>
</reference>
<organism evidence="2 3">
    <name type="scientific">Metarhizium anisopliae BRIP 53293</name>
    <dbReference type="NCBI Taxonomy" id="1291518"/>
    <lineage>
        <taxon>Eukaryota</taxon>
        <taxon>Fungi</taxon>
        <taxon>Dikarya</taxon>
        <taxon>Ascomycota</taxon>
        <taxon>Pezizomycotina</taxon>
        <taxon>Sordariomycetes</taxon>
        <taxon>Hypocreomycetidae</taxon>
        <taxon>Hypocreales</taxon>
        <taxon>Clavicipitaceae</taxon>
        <taxon>Metarhizium</taxon>
    </lineage>
</organism>
<dbReference type="EMBL" id="KE384762">
    <property type="protein sequence ID" value="KJK74165.1"/>
    <property type="molecule type" value="Genomic_DNA"/>
</dbReference>
<evidence type="ECO:0000313" key="2">
    <source>
        <dbReference type="EMBL" id="KJK74165.1"/>
    </source>
</evidence>
<dbReference type="OrthoDB" id="265717at2759"/>
<evidence type="ECO:0000313" key="3">
    <source>
        <dbReference type="Proteomes" id="UP000054544"/>
    </source>
</evidence>
<keyword evidence="3" id="KW-1185">Reference proteome</keyword>
<protein>
    <submittedName>
        <fullName evidence="2">Uncharacterized protein</fullName>
    </submittedName>
</protein>
<feature type="signal peptide" evidence="1">
    <location>
        <begin position="1"/>
        <end position="21"/>
    </location>
</feature>
<dbReference type="STRING" id="1291518.A0A0D9NNI2"/>
<dbReference type="Proteomes" id="UP000054544">
    <property type="component" value="Unassembled WGS sequence"/>
</dbReference>